<gene>
    <name evidence="1" type="ORF">C7477_106131</name>
</gene>
<name>A0A318T2L6_9HYPH</name>
<reference evidence="1 2" key="1">
    <citation type="submission" date="2018-06" db="EMBL/GenBank/DDBJ databases">
        <title>Genomic Encyclopedia of Type Strains, Phase III (KMG-III): the genomes of soil and plant-associated and newly described type strains.</title>
        <authorList>
            <person name="Whitman W."/>
        </authorList>
    </citation>
    <scope>NUCLEOTIDE SEQUENCE [LARGE SCALE GENOMIC DNA]</scope>
    <source>
        <strain evidence="1 2">ORS 1419</strain>
    </source>
</reference>
<accession>A0A318T2L6</accession>
<evidence type="ECO:0000313" key="1">
    <source>
        <dbReference type="EMBL" id="PYE88758.1"/>
    </source>
</evidence>
<comment type="caution">
    <text evidence="1">The sequence shown here is derived from an EMBL/GenBank/DDBJ whole genome shotgun (WGS) entry which is preliminary data.</text>
</comment>
<dbReference type="AlphaFoldDB" id="A0A318T2L6"/>
<sequence length="64" mass="7351">MALSADDVLNIKILVVMSKLDERQKLAAFERFDREWPEYADQAEKLLNLMQERDAVLDAAGRAE</sequence>
<dbReference type="EMBL" id="QJTF01000006">
    <property type="protein sequence ID" value="PYE88758.1"/>
    <property type="molecule type" value="Genomic_DNA"/>
</dbReference>
<evidence type="ECO:0000313" key="2">
    <source>
        <dbReference type="Proteomes" id="UP000247454"/>
    </source>
</evidence>
<protein>
    <submittedName>
        <fullName evidence="1">Uncharacterized protein</fullName>
    </submittedName>
</protein>
<dbReference type="RefSeq" id="WP_110750524.1">
    <property type="nucleotide sequence ID" value="NZ_QJTF01000006.1"/>
</dbReference>
<proteinExistence type="predicted"/>
<dbReference type="Proteomes" id="UP000247454">
    <property type="component" value="Unassembled WGS sequence"/>
</dbReference>
<keyword evidence="2" id="KW-1185">Reference proteome</keyword>
<organism evidence="1 2">
    <name type="scientific">Phyllobacterium leguminum</name>
    <dbReference type="NCBI Taxonomy" id="314237"/>
    <lineage>
        <taxon>Bacteria</taxon>
        <taxon>Pseudomonadati</taxon>
        <taxon>Pseudomonadota</taxon>
        <taxon>Alphaproteobacteria</taxon>
        <taxon>Hyphomicrobiales</taxon>
        <taxon>Phyllobacteriaceae</taxon>
        <taxon>Phyllobacterium</taxon>
    </lineage>
</organism>